<keyword evidence="4" id="KW-0653">Protein transport</keyword>
<feature type="transmembrane region" description="Helical" evidence="8">
    <location>
        <begin position="526"/>
        <end position="549"/>
    </location>
</feature>
<feature type="transmembrane region" description="Helical" evidence="8">
    <location>
        <begin position="62"/>
        <end position="82"/>
    </location>
</feature>
<feature type="transmembrane region" description="Helical" evidence="8">
    <location>
        <begin position="401"/>
        <end position="423"/>
    </location>
</feature>
<evidence type="ECO:0000256" key="8">
    <source>
        <dbReference type="SAM" id="Phobius"/>
    </source>
</evidence>
<feature type="transmembrane region" description="Helical" evidence="8">
    <location>
        <begin position="443"/>
        <end position="463"/>
    </location>
</feature>
<feature type="transmembrane region" description="Helical" evidence="8">
    <location>
        <begin position="277"/>
        <end position="295"/>
    </location>
</feature>
<gene>
    <name evidence="9" type="ORF">OCTVUL_1B018962</name>
</gene>
<organism evidence="9 10">
    <name type="scientific">Octopus vulgaris</name>
    <name type="common">Common octopus</name>
    <dbReference type="NCBI Taxonomy" id="6645"/>
    <lineage>
        <taxon>Eukaryota</taxon>
        <taxon>Metazoa</taxon>
        <taxon>Spiralia</taxon>
        <taxon>Lophotrochozoa</taxon>
        <taxon>Mollusca</taxon>
        <taxon>Cephalopoda</taxon>
        <taxon>Coleoidea</taxon>
        <taxon>Octopodiformes</taxon>
        <taxon>Octopoda</taxon>
        <taxon>Incirrata</taxon>
        <taxon>Octopodidae</taxon>
        <taxon>Octopus</taxon>
    </lineage>
</organism>
<protein>
    <submittedName>
        <fullName evidence="9">Solute carrier family 15 member 4-like</fullName>
    </submittedName>
</protein>
<evidence type="ECO:0000256" key="6">
    <source>
        <dbReference type="ARBA" id="ARBA00023136"/>
    </source>
</evidence>
<keyword evidence="5 8" id="KW-1133">Transmembrane helix</keyword>
<dbReference type="Pfam" id="PF00854">
    <property type="entry name" value="PTR2"/>
    <property type="match status" value="2"/>
</dbReference>
<dbReference type="InterPro" id="IPR018456">
    <property type="entry name" value="PTR2_symporter_CS"/>
</dbReference>
<evidence type="ECO:0000256" key="7">
    <source>
        <dbReference type="RuleBase" id="RU003755"/>
    </source>
</evidence>
<dbReference type="GO" id="GO:0022857">
    <property type="term" value="F:transmembrane transporter activity"/>
    <property type="evidence" value="ECO:0007669"/>
    <property type="project" value="InterPro"/>
</dbReference>
<reference evidence="9" key="1">
    <citation type="submission" date="2023-08" db="EMBL/GenBank/DDBJ databases">
        <authorList>
            <person name="Alioto T."/>
            <person name="Alioto T."/>
            <person name="Gomez Garrido J."/>
        </authorList>
    </citation>
    <scope>NUCLEOTIDE SEQUENCE</scope>
</reference>
<keyword evidence="6 8" id="KW-0472">Membrane</keyword>
<comment type="subcellular location">
    <subcellularLocation>
        <location evidence="1 7">Membrane</location>
        <topology evidence="1 7">Multi-pass membrane protein</topology>
    </subcellularLocation>
</comment>
<evidence type="ECO:0000256" key="1">
    <source>
        <dbReference type="ARBA" id="ARBA00004141"/>
    </source>
</evidence>
<dbReference type="PANTHER" id="PTHR11654">
    <property type="entry name" value="OLIGOPEPTIDE TRANSPORTER-RELATED"/>
    <property type="match status" value="1"/>
</dbReference>
<feature type="transmembrane region" description="Helical" evidence="8">
    <location>
        <begin position="20"/>
        <end position="42"/>
    </location>
</feature>
<feature type="transmembrane region" description="Helical" evidence="8">
    <location>
        <begin position="569"/>
        <end position="590"/>
    </location>
</feature>
<name>A0AA36F5Y3_OCTVU</name>
<dbReference type="AlphaFoldDB" id="A0AA36F5Y3"/>
<dbReference type="GO" id="GO:0006857">
    <property type="term" value="P:oligopeptide transport"/>
    <property type="evidence" value="ECO:0007669"/>
    <property type="project" value="InterPro"/>
</dbReference>
<dbReference type="SUPFAM" id="SSF103473">
    <property type="entry name" value="MFS general substrate transporter"/>
    <property type="match status" value="2"/>
</dbReference>
<accession>A0AA36F5Y3</accession>
<feature type="transmembrane region" description="Helical" evidence="8">
    <location>
        <begin position="360"/>
        <end position="380"/>
    </location>
</feature>
<keyword evidence="10" id="KW-1185">Reference proteome</keyword>
<feature type="transmembrane region" description="Helical" evidence="8">
    <location>
        <begin position="250"/>
        <end position="270"/>
    </location>
</feature>
<dbReference type="Gene3D" id="1.20.1250.20">
    <property type="entry name" value="MFS general substrate transporter like domains"/>
    <property type="match status" value="2"/>
</dbReference>
<evidence type="ECO:0000256" key="5">
    <source>
        <dbReference type="ARBA" id="ARBA00022989"/>
    </source>
</evidence>
<feature type="transmembrane region" description="Helical" evidence="8">
    <location>
        <begin position="208"/>
        <end position="230"/>
    </location>
</feature>
<evidence type="ECO:0000256" key="2">
    <source>
        <dbReference type="ARBA" id="ARBA00005982"/>
    </source>
</evidence>
<evidence type="ECO:0000313" key="9">
    <source>
        <dbReference type="EMBL" id="CAI9725692.1"/>
    </source>
</evidence>
<sequence length="623" mass="68288">MMSSTYFLQGTVMNISINGAPMPVAVLNVFNVVIVLILIPILDFVYKYLQKIGKNPTPLQRMGFGLVLTALSVAVAGIVEIFRVKELRQHGGVVQLLANKPYNASHVSIFAQIPQFALIGSSEVFTSVTDLEFAYSQAPESLKGLVMGIYLFTNGLGNFLSTAVIAIVDAFAKNGTFLLPASAVDYRKWFGLTSDGLILDLDLTSRRVYFILALSLIAIGTGGIKANVAPFGAQQIDSLGPKMVQRFFNWFYWFINVGALIAYSCVALVQQNISFEIGYLIPFLSMLFAMVALVSGRNIYKHSYPAGSALSQSAKIIREGIKRHKLVKNQARSQGRKISSLDAAKKENGGSFDAETVDGVLSSLKVLPVFIAIIFYWAIYSQMSSTYFLQGTVMDISINGAPMPVAVLNVFNVVIILILIPILDFVYRYLQKIGKNPTPLQRIGFGLVLTALSVAVAGIVEIFRVKELRAHGGVVQCLANKPYNASHISIFAQIPQFALIGSSEVFTSVTGLEFAYSQAPETLKGLVMGIFLLTTGLGNFLSTAVIAIVDAVTKKDPWLNNDDINSGHLEYLFFLLCGLMTVAFFLFLFVSKIMKFDSEDKLKQKLARHDMELTADENKITEI</sequence>
<evidence type="ECO:0000256" key="4">
    <source>
        <dbReference type="ARBA" id="ARBA00022856"/>
    </source>
</evidence>
<keyword evidence="4" id="KW-0571">Peptide transport</keyword>
<dbReference type="InterPro" id="IPR000109">
    <property type="entry name" value="POT_fam"/>
</dbReference>
<evidence type="ECO:0000313" key="10">
    <source>
        <dbReference type="Proteomes" id="UP001162480"/>
    </source>
</evidence>
<evidence type="ECO:0000256" key="3">
    <source>
        <dbReference type="ARBA" id="ARBA00022692"/>
    </source>
</evidence>
<dbReference type="GO" id="GO:0016020">
    <property type="term" value="C:membrane"/>
    <property type="evidence" value="ECO:0007669"/>
    <property type="project" value="UniProtKB-SubCell"/>
</dbReference>
<dbReference type="InterPro" id="IPR036259">
    <property type="entry name" value="MFS_trans_sf"/>
</dbReference>
<keyword evidence="7" id="KW-0813">Transport</keyword>
<dbReference type="Proteomes" id="UP001162480">
    <property type="component" value="Chromosome 7"/>
</dbReference>
<keyword evidence="3 7" id="KW-0812">Transmembrane</keyword>
<comment type="similarity">
    <text evidence="2 7">Belongs to the major facilitator superfamily. Proton-dependent oligopeptide transporter (POT/PTR) (TC 2.A.17) family.</text>
</comment>
<dbReference type="PROSITE" id="PS01023">
    <property type="entry name" value="PTR2_2"/>
    <property type="match status" value="1"/>
</dbReference>
<proteinExistence type="inferred from homology"/>
<dbReference type="EMBL" id="OX597820">
    <property type="protein sequence ID" value="CAI9725692.1"/>
    <property type="molecule type" value="Genomic_DNA"/>
</dbReference>